<reference evidence="2" key="1">
    <citation type="journal article" date="2019" name="Int. J. Syst. Evol. Microbiol.">
        <title>The Global Catalogue of Microorganisms (GCM) 10K type strain sequencing project: providing services to taxonomists for standard genome sequencing and annotation.</title>
        <authorList>
            <consortium name="The Broad Institute Genomics Platform"/>
            <consortium name="The Broad Institute Genome Sequencing Center for Infectious Disease"/>
            <person name="Wu L."/>
            <person name="Ma J."/>
        </authorList>
    </citation>
    <scope>NUCLEOTIDE SEQUENCE [LARGE SCALE GENOMIC DNA]</scope>
    <source>
        <strain evidence="2">CCUG 58127</strain>
    </source>
</reference>
<dbReference type="Pfam" id="PF13459">
    <property type="entry name" value="Fer4_15"/>
    <property type="match status" value="1"/>
</dbReference>
<sequence>MRADNVRPTIIRVDRIACSGHGVCHALEPEQIPLDEWGYPIPSEIIADPNIAETLVRLCPAAALRHTT</sequence>
<evidence type="ECO:0000313" key="2">
    <source>
        <dbReference type="Proteomes" id="UP001596298"/>
    </source>
</evidence>
<name>A0ABW2AGS6_9MICO</name>
<dbReference type="Gene3D" id="3.30.70.20">
    <property type="match status" value="1"/>
</dbReference>
<organism evidence="1 2">
    <name type="scientific">Flexivirga alba</name>
    <dbReference type="NCBI Taxonomy" id="702742"/>
    <lineage>
        <taxon>Bacteria</taxon>
        <taxon>Bacillati</taxon>
        <taxon>Actinomycetota</taxon>
        <taxon>Actinomycetes</taxon>
        <taxon>Micrococcales</taxon>
        <taxon>Dermacoccaceae</taxon>
        <taxon>Flexivirga</taxon>
    </lineage>
</organism>
<dbReference type="Proteomes" id="UP001596298">
    <property type="component" value="Unassembled WGS sequence"/>
</dbReference>
<evidence type="ECO:0000313" key="1">
    <source>
        <dbReference type="EMBL" id="MFC6705844.1"/>
    </source>
</evidence>
<protein>
    <submittedName>
        <fullName evidence="1">Ferredoxin</fullName>
    </submittedName>
</protein>
<dbReference type="RefSeq" id="WP_382401349.1">
    <property type="nucleotide sequence ID" value="NZ_JBHSWH010000001.1"/>
</dbReference>
<proteinExistence type="predicted"/>
<gene>
    <name evidence="1" type="ORF">ACFQDH_11345</name>
</gene>
<keyword evidence="2" id="KW-1185">Reference proteome</keyword>
<dbReference type="EMBL" id="JBHSWH010000001">
    <property type="protein sequence ID" value="MFC6705844.1"/>
    <property type="molecule type" value="Genomic_DNA"/>
</dbReference>
<comment type="caution">
    <text evidence="1">The sequence shown here is derived from an EMBL/GenBank/DDBJ whole genome shotgun (WGS) entry which is preliminary data.</text>
</comment>
<accession>A0ABW2AGS6</accession>